<dbReference type="RefSeq" id="WP_308448097.1">
    <property type="nucleotide sequence ID" value="NZ_JAJEQC010000001.1"/>
</dbReference>
<keyword evidence="2" id="KW-1185">Reference proteome</keyword>
<accession>A0AAE3AJN7</accession>
<reference evidence="1" key="1">
    <citation type="submission" date="2021-10" db="EMBL/GenBank/DDBJ databases">
        <title>Anaerobic single-cell dispensing facilitates the cultivation of human gut bacteria.</title>
        <authorList>
            <person name="Afrizal A."/>
        </authorList>
    </citation>
    <scope>NUCLEOTIDE SEQUENCE</scope>
    <source>
        <strain evidence="1">CLA-AA-H250</strain>
    </source>
</reference>
<name>A0AAE3AJN7_9FIRM</name>
<dbReference type="AlphaFoldDB" id="A0AAE3AJN7"/>
<dbReference type="EMBL" id="JAJEQC010000001">
    <property type="protein sequence ID" value="MCC2135429.1"/>
    <property type="molecule type" value="Genomic_DNA"/>
</dbReference>
<comment type="caution">
    <text evidence="1">The sequence shown here is derived from an EMBL/GenBank/DDBJ whole genome shotgun (WGS) entry which is preliminary data.</text>
</comment>
<sequence>MRTGNQTWDALLGALVGVVRAEQKNAKTVETDRVLFEGFAALAEDDETALQNMLACAHAEKNRIAPDCAYCAMPCGSTSDLDFGTVRNAREAVRKQKFAITERLIEIAPGMLCKLESGELGEDELFVFHKAVFALGEDWSPEELEEMLETLN</sequence>
<evidence type="ECO:0000313" key="2">
    <source>
        <dbReference type="Proteomes" id="UP001199424"/>
    </source>
</evidence>
<evidence type="ECO:0000313" key="1">
    <source>
        <dbReference type="EMBL" id="MCC2135429.1"/>
    </source>
</evidence>
<dbReference type="Proteomes" id="UP001199424">
    <property type="component" value="Unassembled WGS sequence"/>
</dbReference>
<protein>
    <submittedName>
        <fullName evidence="1">Uncharacterized protein</fullName>
    </submittedName>
</protein>
<organism evidence="1 2">
    <name type="scientific">Hominenteromicrobium mulieris</name>
    <dbReference type="NCBI Taxonomy" id="2885357"/>
    <lineage>
        <taxon>Bacteria</taxon>
        <taxon>Bacillati</taxon>
        <taxon>Bacillota</taxon>
        <taxon>Clostridia</taxon>
        <taxon>Eubacteriales</taxon>
        <taxon>Oscillospiraceae</taxon>
        <taxon>Hominenteromicrobium</taxon>
    </lineage>
</organism>
<proteinExistence type="predicted"/>
<gene>
    <name evidence="1" type="ORF">LKD31_00125</name>
</gene>